<evidence type="ECO:0000259" key="3">
    <source>
        <dbReference type="Pfam" id="PF16861"/>
    </source>
</evidence>
<keyword evidence="4" id="KW-0808">Transferase</keyword>
<dbReference type="InterPro" id="IPR051338">
    <property type="entry name" value="NodU/CmcH_Carbamoyltrnsfr"/>
</dbReference>
<protein>
    <submittedName>
        <fullName evidence="4">Carbamoyltransferase</fullName>
    </submittedName>
</protein>
<dbReference type="InterPro" id="IPR043129">
    <property type="entry name" value="ATPase_NBD"/>
</dbReference>
<name>A0A7G5H0K5_9BACT</name>
<dbReference type="SUPFAM" id="SSF53067">
    <property type="entry name" value="Actin-like ATPase domain"/>
    <property type="match status" value="1"/>
</dbReference>
<comment type="similarity">
    <text evidence="1">Belongs to the NodU/CmcH family.</text>
</comment>
<dbReference type="Pfam" id="PF16861">
    <property type="entry name" value="Carbam_trans_C"/>
    <property type="match status" value="1"/>
</dbReference>
<feature type="domain" description="Carbamoyltransferase" evidence="2">
    <location>
        <begin position="7"/>
        <end position="354"/>
    </location>
</feature>
<dbReference type="InterPro" id="IPR038152">
    <property type="entry name" value="Carbam_trans_C_sf"/>
</dbReference>
<sequence length="620" mass="69085">MDKPPIVLGISAFYHDSAAALVIGGKLVAAAQEERFTRTKHDPAFPLQAISYVLAEAGIRFDEVSIIAFYDKPFLTFERLLETYHAVAPAGLRSFLKAIPVWLTDKLFMKRLIRKELAPLGKIKVPILFSEHHLAHAASAFYPSPFEEAAILTVDGVGEWTTTAIGLGSGKSIRFLKELQFPHSLGLLYSAFTFYLGFKVNSGEYKVMGLAPYGYADSEQTRVYREKIKSDLIDIRADGSFLLNMAYFRFASDLQMTDDAKWESLFGFPRRQPESTLSQAHMNLALAIQDVTEEIMVKLAATAKQLTGCNNLVLAGGVALNCVANAKIRQANLFTDIWIQPAAGDSGGALGAALAAYYLNHERVSRQIDSPDSMQGAYLGPSFSDQQIRVALQKFAMASEYLTDTEQLLKRTATKLQEGNVVGWFQGRMEFGPRALGNRSILADASNPTIQQRMNVKIKFRESFRPFAPSVRLEDAATYFDWQGSSAYMLWVATIKKDRQKPITEKQLPLENRLAAVRSDIPAVTHLDYTARLHTVTPETNSLFYRLLTVFDELTGCGVLVNTSFNVRGEPIVGSPEDALQCFMQTDMDYLVIGNYFLDKQAQQNTNLTEDHWAKPLTLD</sequence>
<evidence type="ECO:0000313" key="4">
    <source>
        <dbReference type="EMBL" id="QMW04647.1"/>
    </source>
</evidence>
<dbReference type="AlphaFoldDB" id="A0A7G5H0K5"/>
<dbReference type="InterPro" id="IPR031730">
    <property type="entry name" value="Carbam_trans_C"/>
</dbReference>
<proteinExistence type="inferred from homology"/>
<dbReference type="InterPro" id="IPR003696">
    <property type="entry name" value="Carbtransf_dom"/>
</dbReference>
<accession>A0A7G5H0K5</accession>
<evidence type="ECO:0000259" key="2">
    <source>
        <dbReference type="Pfam" id="PF02543"/>
    </source>
</evidence>
<gene>
    <name evidence="4" type="ORF">H3H32_06875</name>
</gene>
<dbReference type="RefSeq" id="WP_182462000.1">
    <property type="nucleotide sequence ID" value="NZ_CP059732.1"/>
</dbReference>
<keyword evidence="5" id="KW-1185">Reference proteome</keyword>
<dbReference type="CDD" id="cd24098">
    <property type="entry name" value="ASKHA_NBD_TobZ_N"/>
    <property type="match status" value="1"/>
</dbReference>
<dbReference type="PANTHER" id="PTHR34847">
    <property type="entry name" value="NODULATION PROTEIN U"/>
    <property type="match status" value="1"/>
</dbReference>
<dbReference type="GO" id="GO:0016740">
    <property type="term" value="F:transferase activity"/>
    <property type="evidence" value="ECO:0007669"/>
    <property type="project" value="UniProtKB-KW"/>
</dbReference>
<dbReference type="PANTHER" id="PTHR34847:SF1">
    <property type="entry name" value="NODULATION PROTEIN U"/>
    <property type="match status" value="1"/>
</dbReference>
<dbReference type="Pfam" id="PF02543">
    <property type="entry name" value="Carbam_trans_N"/>
    <property type="match status" value="1"/>
</dbReference>
<organism evidence="4 5">
    <name type="scientific">Spirosoma foliorum</name>
    <dbReference type="NCBI Taxonomy" id="2710596"/>
    <lineage>
        <taxon>Bacteria</taxon>
        <taxon>Pseudomonadati</taxon>
        <taxon>Bacteroidota</taxon>
        <taxon>Cytophagia</taxon>
        <taxon>Cytophagales</taxon>
        <taxon>Cytophagaceae</taxon>
        <taxon>Spirosoma</taxon>
    </lineage>
</organism>
<dbReference type="Gene3D" id="3.30.420.40">
    <property type="match status" value="2"/>
</dbReference>
<feature type="domain" description="Carbamoyltransferase C-terminal" evidence="3">
    <location>
        <begin position="413"/>
        <end position="600"/>
    </location>
</feature>
<evidence type="ECO:0000256" key="1">
    <source>
        <dbReference type="ARBA" id="ARBA00006129"/>
    </source>
</evidence>
<dbReference type="EMBL" id="CP059732">
    <property type="protein sequence ID" value="QMW04647.1"/>
    <property type="molecule type" value="Genomic_DNA"/>
</dbReference>
<dbReference type="KEGG" id="sfol:H3H32_06875"/>
<dbReference type="Proteomes" id="UP000515369">
    <property type="component" value="Chromosome"/>
</dbReference>
<dbReference type="Gene3D" id="3.90.870.20">
    <property type="entry name" value="Carbamoyltransferase, C-terminal domain"/>
    <property type="match status" value="1"/>
</dbReference>
<reference evidence="4 5" key="1">
    <citation type="submission" date="2020-07" db="EMBL/GenBank/DDBJ databases">
        <title>Spirosoma foliorum sp. nov., isolated from the leaves on the Nejang mountain Korea, Republic of.</title>
        <authorList>
            <person name="Ho H."/>
            <person name="Lee Y.-J."/>
            <person name="Nurcahyanto D.-A."/>
            <person name="Kim S.-G."/>
        </authorList>
    </citation>
    <scope>NUCLEOTIDE SEQUENCE [LARGE SCALE GENOMIC DNA]</scope>
    <source>
        <strain evidence="4 5">PL0136</strain>
    </source>
</reference>
<evidence type="ECO:0000313" key="5">
    <source>
        <dbReference type="Proteomes" id="UP000515369"/>
    </source>
</evidence>